<dbReference type="RefSeq" id="XP_020128328.1">
    <property type="nucleotide sequence ID" value="XM_020275814.1"/>
</dbReference>
<dbReference type="STRING" id="236234.A0A1J9RW52"/>
<organism evidence="4 5">
    <name type="scientific">Diplodia corticola</name>
    <dbReference type="NCBI Taxonomy" id="236234"/>
    <lineage>
        <taxon>Eukaryota</taxon>
        <taxon>Fungi</taxon>
        <taxon>Dikarya</taxon>
        <taxon>Ascomycota</taxon>
        <taxon>Pezizomycotina</taxon>
        <taxon>Dothideomycetes</taxon>
        <taxon>Dothideomycetes incertae sedis</taxon>
        <taxon>Botryosphaeriales</taxon>
        <taxon>Botryosphaeriaceae</taxon>
        <taxon>Diplodia</taxon>
    </lineage>
</organism>
<dbReference type="Gene3D" id="3.90.1200.10">
    <property type="match status" value="1"/>
</dbReference>
<evidence type="ECO:0000256" key="1">
    <source>
        <dbReference type="ARBA" id="ARBA00011961"/>
    </source>
</evidence>
<proteinExistence type="predicted"/>
<reference evidence="4 5" key="1">
    <citation type="submission" date="2016-10" db="EMBL/GenBank/DDBJ databases">
        <title>Proteomics and genomics reveal pathogen-plant mechanisms compatible with a hemibiotrophic lifestyle of Diplodia corticola.</title>
        <authorList>
            <person name="Fernandes I."/>
            <person name="De Jonge R."/>
            <person name="Van De Peer Y."/>
            <person name="Devreese B."/>
            <person name="Alves A."/>
            <person name="Esteves A.C."/>
        </authorList>
    </citation>
    <scope>NUCLEOTIDE SEQUENCE [LARGE SCALE GENOMIC DNA]</scope>
    <source>
        <strain evidence="4 5">CBS 112549</strain>
    </source>
</reference>
<evidence type="ECO:0000256" key="2">
    <source>
        <dbReference type="ARBA" id="ARBA00048655"/>
    </source>
</evidence>
<comment type="catalytic activity">
    <reaction evidence="2">
        <text>N(6)-D-ribulosyl-L-lysyl-[protein] + ATP = N(6)-(3-O-phospho-D-ribulosyl)-L-lysyl-[protein] + ADP + H(+)</text>
        <dbReference type="Rhea" id="RHEA:48432"/>
        <dbReference type="Rhea" id="RHEA-COMP:12103"/>
        <dbReference type="Rhea" id="RHEA-COMP:12104"/>
        <dbReference type="ChEBI" id="CHEBI:15378"/>
        <dbReference type="ChEBI" id="CHEBI:30616"/>
        <dbReference type="ChEBI" id="CHEBI:90418"/>
        <dbReference type="ChEBI" id="CHEBI:90420"/>
        <dbReference type="ChEBI" id="CHEBI:456216"/>
        <dbReference type="EC" id="2.7.1.172"/>
    </reaction>
    <physiologicalReaction direction="left-to-right" evidence="2">
        <dbReference type="Rhea" id="RHEA:48433"/>
    </physiologicalReaction>
</comment>
<name>A0A1J9RW52_9PEZI</name>
<dbReference type="GO" id="GO:0102193">
    <property type="term" value="F:protein-ribulosamine 3-kinase activity"/>
    <property type="evidence" value="ECO:0007669"/>
    <property type="project" value="UniProtKB-EC"/>
</dbReference>
<dbReference type="OrthoDB" id="5772781at2759"/>
<sequence length="378" mass="41104">MSATAPELLHRAPPDHPLPPPIGFPIDAEAILAKFPAGTKLLSATPSGTSAWTTTACLHVEFPSGSTQRYFLKCASGDDDDGDDGAGGRALIEGEYHAMSALYAAAPDFVPAPHSWGEFSSSSTTTKSTTTTNKSTTTPTTYYFLLTQFIPLQPNPHLLPPDPDQLCAQLSSLHRTSASPTGQFGFHATTCQGRTAQAVRGWHASWAACFGEMLAHAVRLDAAANGRWEGLERVWRRVEGMVVPRLVGAVEREARGARGGIRPCLVHGDLWEGNVGTAVGGGVYVFDGASLYAHHEMEVGGWRCAYNKIHAEVYTRTYLRYMGPSEPVEEWDDRNRIAYEDMYYLVDKYAPFPHGEGPPRLSADERVSLSAERDHTVA</sequence>
<dbReference type="EC" id="2.7.1.172" evidence="1"/>
<keyword evidence="5" id="KW-1185">Reference proteome</keyword>
<dbReference type="Proteomes" id="UP000183809">
    <property type="component" value="Unassembled WGS sequence"/>
</dbReference>
<gene>
    <name evidence="4" type="ORF">BKCO1_4100051</name>
</gene>
<dbReference type="Pfam" id="PF03881">
    <property type="entry name" value="Fructosamin_kin"/>
    <property type="match status" value="1"/>
</dbReference>
<evidence type="ECO:0000256" key="3">
    <source>
        <dbReference type="SAM" id="MobiDB-lite"/>
    </source>
</evidence>
<dbReference type="SUPFAM" id="SSF56112">
    <property type="entry name" value="Protein kinase-like (PK-like)"/>
    <property type="match status" value="1"/>
</dbReference>
<evidence type="ECO:0000313" key="4">
    <source>
        <dbReference type="EMBL" id="OJD32068.1"/>
    </source>
</evidence>
<dbReference type="InterPro" id="IPR011009">
    <property type="entry name" value="Kinase-like_dom_sf"/>
</dbReference>
<protein>
    <recommendedName>
        <fullName evidence="1">protein-ribulosamine 3-kinase</fullName>
        <ecNumber evidence="1">2.7.1.172</ecNumber>
    </recommendedName>
</protein>
<dbReference type="AlphaFoldDB" id="A0A1J9RW52"/>
<accession>A0A1J9RW52</accession>
<dbReference type="GeneID" id="31016075"/>
<dbReference type="EMBL" id="MNUE01000041">
    <property type="protein sequence ID" value="OJD32068.1"/>
    <property type="molecule type" value="Genomic_DNA"/>
</dbReference>
<dbReference type="PANTHER" id="PTHR12149">
    <property type="entry name" value="FRUCTOSAMINE 3 KINASE-RELATED PROTEIN"/>
    <property type="match status" value="1"/>
</dbReference>
<comment type="caution">
    <text evidence="4">The sequence shown here is derived from an EMBL/GenBank/DDBJ whole genome shotgun (WGS) entry which is preliminary data.</text>
</comment>
<feature type="region of interest" description="Disordered" evidence="3">
    <location>
        <begin position="1"/>
        <end position="20"/>
    </location>
</feature>
<feature type="compositionally biased region" description="Basic and acidic residues" evidence="3">
    <location>
        <begin position="362"/>
        <end position="378"/>
    </location>
</feature>
<dbReference type="PANTHER" id="PTHR12149:SF8">
    <property type="entry name" value="PROTEIN-RIBULOSAMINE 3-KINASE"/>
    <property type="match status" value="1"/>
</dbReference>
<dbReference type="InterPro" id="IPR016477">
    <property type="entry name" value="Fructo-/Ketosamine-3-kinase"/>
</dbReference>
<evidence type="ECO:0000313" key="5">
    <source>
        <dbReference type="Proteomes" id="UP000183809"/>
    </source>
</evidence>
<feature type="region of interest" description="Disordered" evidence="3">
    <location>
        <begin position="356"/>
        <end position="378"/>
    </location>
</feature>